<evidence type="ECO:0000313" key="3">
    <source>
        <dbReference type="EMBL" id="CAF4696676.1"/>
    </source>
</evidence>
<proteinExistence type="predicted"/>
<comment type="caution">
    <text evidence="3">The sequence shown here is derived from an EMBL/GenBank/DDBJ whole genome shotgun (WGS) entry which is preliminary data.</text>
</comment>
<dbReference type="EMBL" id="CAJOBQ010009129">
    <property type="protein sequence ID" value="CAF4696676.1"/>
    <property type="molecule type" value="Genomic_DNA"/>
</dbReference>
<dbReference type="EMBL" id="CAJOBP010027707">
    <property type="protein sequence ID" value="CAF4626435.1"/>
    <property type="molecule type" value="Genomic_DNA"/>
</dbReference>
<sequence length="15" mass="1837">MLTELWYPNSIIPYP</sequence>
<evidence type="ECO:0000313" key="2">
    <source>
        <dbReference type="EMBL" id="CAF4644566.1"/>
    </source>
</evidence>
<dbReference type="EMBL" id="CAJOBQ010004819">
    <property type="protein sequence ID" value="CAF4644566.1"/>
    <property type="molecule type" value="Genomic_DNA"/>
</dbReference>
<keyword evidence="5" id="KW-1185">Reference proteome</keyword>
<evidence type="ECO:0000313" key="5">
    <source>
        <dbReference type="Proteomes" id="UP000663873"/>
    </source>
</evidence>
<reference evidence="3" key="1">
    <citation type="submission" date="2021-02" db="EMBL/GenBank/DDBJ databases">
        <authorList>
            <person name="Nowell W R."/>
        </authorList>
    </citation>
    <scope>NUCLEOTIDE SEQUENCE</scope>
</reference>
<feature type="non-terminal residue" evidence="3">
    <location>
        <position position="15"/>
    </location>
</feature>
<gene>
    <name evidence="2" type="ORF">TSG867_LOCUS30399</name>
    <name evidence="3" type="ORF">TSG867_LOCUS33128</name>
    <name evidence="1" type="ORF">UJA718_LOCUS32322</name>
</gene>
<dbReference type="Proteomes" id="UP000663862">
    <property type="component" value="Unassembled WGS sequence"/>
</dbReference>
<evidence type="ECO:0000313" key="1">
    <source>
        <dbReference type="EMBL" id="CAF4626435.1"/>
    </source>
</evidence>
<protein>
    <submittedName>
        <fullName evidence="3">Uncharacterized protein</fullName>
    </submittedName>
</protein>
<evidence type="ECO:0000313" key="4">
    <source>
        <dbReference type="Proteomes" id="UP000663862"/>
    </source>
</evidence>
<organism evidence="3 4">
    <name type="scientific">Rotaria socialis</name>
    <dbReference type="NCBI Taxonomy" id="392032"/>
    <lineage>
        <taxon>Eukaryota</taxon>
        <taxon>Metazoa</taxon>
        <taxon>Spiralia</taxon>
        <taxon>Gnathifera</taxon>
        <taxon>Rotifera</taxon>
        <taxon>Eurotatoria</taxon>
        <taxon>Bdelloidea</taxon>
        <taxon>Philodinida</taxon>
        <taxon>Philodinidae</taxon>
        <taxon>Rotaria</taxon>
    </lineage>
</organism>
<name>A0A821I037_9BILA</name>
<dbReference type="Proteomes" id="UP000663873">
    <property type="component" value="Unassembled WGS sequence"/>
</dbReference>
<accession>A0A821I037</accession>